<dbReference type="InterPro" id="IPR038713">
    <property type="entry name" value="Terminase_Gp1_N_sf"/>
</dbReference>
<accession>A0A934WIR8</accession>
<evidence type="ECO:0000256" key="1">
    <source>
        <dbReference type="ARBA" id="ARBA00022612"/>
    </source>
</evidence>
<proteinExistence type="predicted"/>
<gene>
    <name evidence="3" type="ORF">CCR87_07005</name>
</gene>
<dbReference type="AlphaFoldDB" id="A0A934WIR8"/>
<keyword evidence="4" id="KW-1185">Reference proteome</keyword>
<dbReference type="Gene3D" id="1.10.10.1400">
    <property type="entry name" value="Terminase, small subunit, N-terminal DNA-binding domain, HTH motif"/>
    <property type="match status" value="1"/>
</dbReference>
<dbReference type="InterPro" id="IPR052404">
    <property type="entry name" value="SPP1-like_terminase"/>
</dbReference>
<evidence type="ECO:0000313" key="3">
    <source>
        <dbReference type="EMBL" id="MBK5927089.1"/>
    </source>
</evidence>
<evidence type="ECO:0008006" key="5">
    <source>
        <dbReference type="Google" id="ProtNLM"/>
    </source>
</evidence>
<evidence type="ECO:0000256" key="2">
    <source>
        <dbReference type="ARBA" id="ARBA00023219"/>
    </source>
</evidence>
<dbReference type="RefSeq" id="WP_201156856.1">
    <property type="nucleotide sequence ID" value="NZ_NHSD01000203.1"/>
</dbReference>
<keyword evidence="1" id="KW-1188">Viral release from host cell</keyword>
<keyword evidence="2" id="KW-0231">Viral genome packaging</keyword>
<dbReference type="EMBL" id="NHSD01000203">
    <property type="protein sequence ID" value="MBK5927089.1"/>
    <property type="molecule type" value="Genomic_DNA"/>
</dbReference>
<protein>
    <recommendedName>
        <fullName evidence="5">Terminase small subunit</fullName>
    </recommendedName>
</protein>
<dbReference type="InterPro" id="IPR005335">
    <property type="entry name" value="Terminase_ssu"/>
</dbReference>
<reference evidence="3" key="1">
    <citation type="submission" date="2017-05" db="EMBL/GenBank/DDBJ databases">
        <authorList>
            <person name="Imhoff J.F."/>
            <person name="Rahn T."/>
            <person name="Kuenzel S."/>
            <person name="Neulinger S.C."/>
        </authorList>
    </citation>
    <scope>NUCLEOTIDE SEQUENCE</scope>
    <source>
        <strain evidence="3">LMG 28126</strain>
    </source>
</reference>
<evidence type="ECO:0000313" key="4">
    <source>
        <dbReference type="Proteomes" id="UP000706333"/>
    </source>
</evidence>
<dbReference type="Proteomes" id="UP000706333">
    <property type="component" value="Unassembled WGS sequence"/>
</dbReference>
<dbReference type="PANTHER" id="PTHR41328">
    <property type="entry name" value="TERMINASE SMALL SUBUNIT-RELATED"/>
    <property type="match status" value="1"/>
</dbReference>
<organism evidence="3 4">
    <name type="scientific">Rhodobaculum claviforme</name>
    <dbReference type="NCBI Taxonomy" id="1549854"/>
    <lineage>
        <taxon>Bacteria</taxon>
        <taxon>Pseudomonadati</taxon>
        <taxon>Pseudomonadota</taxon>
        <taxon>Alphaproteobacteria</taxon>
        <taxon>Rhodobacterales</taxon>
        <taxon>Paracoccaceae</taxon>
        <taxon>Rhodobaculum</taxon>
    </lineage>
</organism>
<sequence>MTTTLNARQEAFAAAYVRSMNATQAAIEAGYSANGASSKGWDLLRNVKVQARIEELQTEIMARNDVEADRLIRHLYLIATADASDLVQLHIDPCPRCWPDLDARDPARAEPDPECMTCRGRGQPRVAYTPVDQMSPSAKALFRGVRHNPKTGSMEVLMHDRLKAADMLMRHLGLYRDQDEAPRADPLRDLIADICRRGSTAPLAKD</sequence>
<comment type="caution">
    <text evidence="3">The sequence shown here is derived from an EMBL/GenBank/DDBJ whole genome shotgun (WGS) entry which is preliminary data.</text>
</comment>
<name>A0A934WIR8_9RHOB</name>
<dbReference type="PANTHER" id="PTHR41328:SF2">
    <property type="entry name" value="TERMINASE SMALL SUBUNIT"/>
    <property type="match status" value="1"/>
</dbReference>
<dbReference type="Pfam" id="PF03592">
    <property type="entry name" value="Terminase_2"/>
    <property type="match status" value="1"/>
</dbReference>
<reference evidence="3" key="2">
    <citation type="journal article" date="2020" name="Microorganisms">
        <title>Osmotic Adaptation and Compatible Solute Biosynthesis of Phototrophic Bacteria as Revealed from Genome Analyses.</title>
        <authorList>
            <person name="Imhoff J.F."/>
            <person name="Rahn T."/>
            <person name="Kunzel S."/>
            <person name="Keller A."/>
            <person name="Neulinger S.C."/>
        </authorList>
    </citation>
    <scope>NUCLEOTIDE SEQUENCE</scope>
    <source>
        <strain evidence="3">LMG 28126</strain>
    </source>
</reference>
<dbReference type="GO" id="GO:0051276">
    <property type="term" value="P:chromosome organization"/>
    <property type="evidence" value="ECO:0007669"/>
    <property type="project" value="InterPro"/>
</dbReference>